<reference evidence="1" key="2">
    <citation type="submission" date="2023-10" db="EMBL/GenBank/DDBJ databases">
        <authorList>
            <person name="Choi B."/>
        </authorList>
    </citation>
    <scope>NUCLEOTIDE SEQUENCE</scope>
    <source>
        <strain evidence="1">UMB0763</strain>
    </source>
</reference>
<evidence type="ECO:0000313" key="2">
    <source>
        <dbReference type="Proteomes" id="UP000234560"/>
    </source>
</evidence>
<dbReference type="RefSeq" id="WP_101678377.1">
    <property type="nucleotide sequence ID" value="NZ_CP136958.1"/>
</dbReference>
<accession>A0AAF0YT88</accession>
<sequence length="330" mass="35611">MSYEGVMVTPGMPQSLSNDGVAFHAADLLTGSLIDTCTTMFKSDMLSDRSVIQVPFIPELEDNLTFADEGAEIPETKTNAAQLEIPTRKLAALKVLSNEAASYDTHNAEYNGGSQSVRSMITANVIDSIVAKANAVLFGKQTVKSNAHTTSDPLVGLSQLEGTTDLGKLDKNLDPFIDGVSNILAHRGSQKQMVCVAHPYGWAKVSKMRDKLATERPIEPQELIKETDVTSEIIADGDVCKANEAVAQTFIAGMPMFISPDLPSDTILVFDTNNVIVAASPIRINMDNSYAFSRDAMSIRYTYRLGWRVFHPERIGKITVAGAPQGGAPA</sequence>
<dbReference type="AlphaFoldDB" id="A0AAF0YT88"/>
<dbReference type="KEGG" id="cpyr:CYJ47_03670"/>
<dbReference type="Proteomes" id="UP000234560">
    <property type="component" value="Chromosome"/>
</dbReference>
<proteinExistence type="predicted"/>
<organism evidence="1 2">
    <name type="scientific">Corynebacterium pyruviciproducens</name>
    <dbReference type="NCBI Taxonomy" id="598660"/>
    <lineage>
        <taxon>Bacteria</taxon>
        <taxon>Bacillati</taxon>
        <taxon>Actinomycetota</taxon>
        <taxon>Actinomycetes</taxon>
        <taxon>Mycobacteriales</taxon>
        <taxon>Corynebacteriaceae</taxon>
        <taxon>Corynebacterium</taxon>
    </lineage>
</organism>
<protein>
    <submittedName>
        <fullName evidence="1">Phage major capsid protein</fullName>
    </submittedName>
</protein>
<dbReference type="SUPFAM" id="SSF56563">
    <property type="entry name" value="Major capsid protein gp5"/>
    <property type="match status" value="1"/>
</dbReference>
<name>A0AAF0YT88_9CORY</name>
<evidence type="ECO:0000313" key="1">
    <source>
        <dbReference type="EMBL" id="WOT02879.1"/>
    </source>
</evidence>
<gene>
    <name evidence="1" type="ORF">CYJ47_03670</name>
</gene>
<dbReference type="EMBL" id="CP136958">
    <property type="protein sequence ID" value="WOT02879.1"/>
    <property type="molecule type" value="Genomic_DNA"/>
</dbReference>
<reference evidence="1" key="1">
    <citation type="submission" date="2017-12" db="EMBL/GenBank/DDBJ databases">
        <authorList>
            <person name="Thomas-White K."/>
            <person name="Wolfe A.J."/>
        </authorList>
    </citation>
    <scope>NUCLEOTIDE SEQUENCE</scope>
    <source>
        <strain evidence="1">UMB0763</strain>
    </source>
</reference>